<proteinExistence type="predicted"/>
<accession>A0A7X4GR10</accession>
<keyword evidence="2" id="KW-1185">Reference proteome</keyword>
<comment type="caution">
    <text evidence="1">The sequence shown here is derived from an EMBL/GenBank/DDBJ whole genome shotgun (WGS) entry which is preliminary data.</text>
</comment>
<protein>
    <submittedName>
        <fullName evidence="1">Uncharacterized protein</fullName>
    </submittedName>
</protein>
<name>A0A7X4GR10_9BURK</name>
<organism evidence="1 2">
    <name type="scientific">Duganella rivi</name>
    <dbReference type="NCBI Taxonomy" id="2666083"/>
    <lineage>
        <taxon>Bacteria</taxon>
        <taxon>Pseudomonadati</taxon>
        <taxon>Pseudomonadota</taxon>
        <taxon>Betaproteobacteria</taxon>
        <taxon>Burkholderiales</taxon>
        <taxon>Oxalobacteraceae</taxon>
        <taxon>Telluria group</taxon>
        <taxon>Duganella</taxon>
    </lineage>
</organism>
<gene>
    <name evidence="1" type="ORF">GTP45_11750</name>
</gene>
<sequence length="146" mass="16885">MSQLKAYDVREPVEGHCVIRFASNSATARRKGANELGIEWESVEHCRRIPILDEFVPGPARPSALIDLGRWLECWHCGNRVDDYDKPDIIYEGAAVYCSMWCRQMEFTRKRRRGAAHVVLIELFESQFSDYTIKHIPCLRRQTAAT</sequence>
<evidence type="ECO:0000313" key="1">
    <source>
        <dbReference type="EMBL" id="MYM67501.1"/>
    </source>
</evidence>
<evidence type="ECO:0000313" key="2">
    <source>
        <dbReference type="Proteomes" id="UP000450012"/>
    </source>
</evidence>
<dbReference type="Proteomes" id="UP000450012">
    <property type="component" value="Unassembled WGS sequence"/>
</dbReference>
<reference evidence="1 2" key="1">
    <citation type="submission" date="2019-12" db="EMBL/GenBank/DDBJ databases">
        <title>Novel species isolated from a subtropical stream in China.</title>
        <authorList>
            <person name="Lu H."/>
        </authorList>
    </citation>
    <scope>NUCLEOTIDE SEQUENCE [LARGE SCALE GENOMIC DNA]</scope>
    <source>
        <strain evidence="1 2">FT55W</strain>
    </source>
</reference>
<dbReference type="AlphaFoldDB" id="A0A7X4GR10"/>
<dbReference type="RefSeq" id="WP_161014029.1">
    <property type="nucleotide sequence ID" value="NZ_WWCK01000003.1"/>
</dbReference>
<dbReference type="EMBL" id="WWCK01000003">
    <property type="protein sequence ID" value="MYM67501.1"/>
    <property type="molecule type" value="Genomic_DNA"/>
</dbReference>